<organism evidence="4 5">
    <name type="scientific">Rhodopirellula halodulae</name>
    <dbReference type="NCBI Taxonomy" id="2894198"/>
    <lineage>
        <taxon>Bacteria</taxon>
        <taxon>Pseudomonadati</taxon>
        <taxon>Planctomycetota</taxon>
        <taxon>Planctomycetia</taxon>
        <taxon>Pirellulales</taxon>
        <taxon>Pirellulaceae</taxon>
        <taxon>Rhodopirellula</taxon>
    </lineage>
</organism>
<evidence type="ECO:0008006" key="6">
    <source>
        <dbReference type="Google" id="ProtNLM"/>
    </source>
</evidence>
<keyword evidence="3" id="KW-1133">Transmembrane helix</keyword>
<feature type="region of interest" description="Disordered" evidence="2">
    <location>
        <begin position="542"/>
        <end position="579"/>
    </location>
</feature>
<dbReference type="PANTHER" id="PTHR35038:SF10">
    <property type="entry name" value="HIGH-MOLECULAR-WEIGHT CYTOCHROME C"/>
    <property type="match status" value="1"/>
</dbReference>
<proteinExistence type="predicted"/>
<dbReference type="Gene3D" id="1.10.780.10">
    <property type="entry name" value="Hydroxylamine Oxidoreductase, Chain A, domain 1"/>
    <property type="match status" value="1"/>
</dbReference>
<evidence type="ECO:0000256" key="2">
    <source>
        <dbReference type="SAM" id="MobiDB-lite"/>
    </source>
</evidence>
<feature type="transmembrane region" description="Helical" evidence="3">
    <location>
        <begin position="68"/>
        <end position="85"/>
    </location>
</feature>
<dbReference type="EMBL" id="JAJKFW010000004">
    <property type="protein sequence ID" value="MCC9641041.1"/>
    <property type="molecule type" value="Genomic_DNA"/>
</dbReference>
<dbReference type="InterPro" id="IPR036280">
    <property type="entry name" value="Multihaem_cyt_sf"/>
</dbReference>
<keyword evidence="5" id="KW-1185">Reference proteome</keyword>
<feature type="compositionally biased region" description="Low complexity" evidence="2">
    <location>
        <begin position="542"/>
        <end position="553"/>
    </location>
</feature>
<dbReference type="Proteomes" id="UP001430306">
    <property type="component" value="Unassembled WGS sequence"/>
</dbReference>
<comment type="caution">
    <text evidence="4">The sequence shown here is derived from an EMBL/GenBank/DDBJ whole genome shotgun (WGS) entry which is preliminary data.</text>
</comment>
<dbReference type="PANTHER" id="PTHR35038">
    <property type="entry name" value="DISSIMILATORY SULFITE REDUCTASE SIRA"/>
    <property type="match status" value="1"/>
</dbReference>
<evidence type="ECO:0000256" key="1">
    <source>
        <dbReference type="ARBA" id="ARBA00022729"/>
    </source>
</evidence>
<dbReference type="InterPro" id="IPR051829">
    <property type="entry name" value="Multiheme_Cytochr_ET"/>
</dbReference>
<keyword evidence="3" id="KW-0812">Transmembrane</keyword>
<gene>
    <name evidence="4" type="ORF">LOC71_02060</name>
</gene>
<evidence type="ECO:0000256" key="3">
    <source>
        <dbReference type="SAM" id="Phobius"/>
    </source>
</evidence>
<dbReference type="Gene3D" id="3.90.10.10">
    <property type="entry name" value="Cytochrome C3"/>
    <property type="match status" value="1"/>
</dbReference>
<reference evidence="4" key="1">
    <citation type="submission" date="2021-11" db="EMBL/GenBank/DDBJ databases">
        <title>Genome sequence.</title>
        <authorList>
            <person name="Sun Q."/>
        </authorList>
    </citation>
    <scope>NUCLEOTIDE SEQUENCE</scope>
    <source>
        <strain evidence="4">JC740</strain>
    </source>
</reference>
<sequence length="778" mass="85117">MRRDDFQLPSPPRMVRPGESFVCGRSPSCEPCSQGPNASGQCPFAHSQDPQQLGCHPKRTWTGKRRRLTTAGLIGLAIAMLVLFFTRITPKVIQPGHLTTAHAQILAGELSQDRCAACHQNVISNGWLRNGATSAEPSETRQQAGLFGLASWFTSSDADHANLPTVEMTDLCLNCHEQQMPRESARWAHNLSPTDREALTLAAMLKQAHQATPLSDAQTAELLATNVSRTSSLQNNLACSICHQEHHGADANLAAITDSRCQSCHVNQFRSFADSHPEFGEWPYAKQPNIHFDHARHAKIHFPSEAEKRNPNATSHSSRFATFDCRSCHVGPNVSSTGLNGDSSDPITTTLPYEVACAACHDEALKVQVADGPSLLQLPTFPEDIAAEAGHWPENATGFADGGVDGWMALLLRSKANQTAVRRFQRVDSVDWDSSLVRLEAVSLAKSITGLSSELASDGQDALMQRLVDAGVDPRTAKPLVESFPPQLVRDAIAVWFGDSSTRPSMTTQTLSSETESGLGSFDDELTEWNEQDALLENDPLLSEDPLLSDDPLGFGEPLLEEPSFKDTSAPSSEPRLEPMTNNFAEMQTELSTRYDASKTQSFGGWYRDDLTMSIRYRGKGHSDAVLRSMIEIAQQLPVEDPLRDALLKQPAIAACADCHRVGKTFSGEADDAMASMRWRAFQAPTKSERLTRFSHAPHLNIQGLQDCSHCHQLNAPTAANMVHSEGSSVDAVSPEVDTMFHSEFLPMTKSSCASCHTRSAAGDHCTRCHNYHVHELR</sequence>
<name>A0ABS8NBW2_9BACT</name>
<dbReference type="SUPFAM" id="SSF48695">
    <property type="entry name" value="Multiheme cytochromes"/>
    <property type="match status" value="2"/>
</dbReference>
<evidence type="ECO:0000313" key="5">
    <source>
        <dbReference type="Proteomes" id="UP001430306"/>
    </source>
</evidence>
<accession>A0ABS8NBW2</accession>
<keyword evidence="1" id="KW-0732">Signal</keyword>
<protein>
    <recommendedName>
        <fullName evidence="6">Doubled CXXCH motif (Paired_CXXCH_1)</fullName>
    </recommendedName>
</protein>
<dbReference type="RefSeq" id="WP_230270915.1">
    <property type="nucleotide sequence ID" value="NZ_JAJKFW010000004.1"/>
</dbReference>
<keyword evidence="3" id="KW-0472">Membrane</keyword>
<evidence type="ECO:0000313" key="4">
    <source>
        <dbReference type="EMBL" id="MCC9641041.1"/>
    </source>
</evidence>